<dbReference type="RefSeq" id="WP_147086180.1">
    <property type="nucleotide sequence ID" value="NZ_VORM01000006.1"/>
</dbReference>
<comment type="caution">
    <text evidence="2">The sequence shown here is derived from an EMBL/GenBank/DDBJ whole genome shotgun (WGS) entry which is preliminary data.</text>
</comment>
<sequence>MKTQFLTLKEVKLHNNCPECFSNEGLHLRFKQKFVQNALYKSVTSDIQNEMQCHTCNSGISPGSWTREIDQVVAYQERAIKPKPKSIKLTKLAWIIVILEAVLIFGVLLFAFGVFS</sequence>
<feature type="transmembrane region" description="Helical" evidence="1">
    <location>
        <begin position="92"/>
        <end position="115"/>
    </location>
</feature>
<keyword evidence="3" id="KW-1185">Reference proteome</keyword>
<evidence type="ECO:0000313" key="3">
    <source>
        <dbReference type="Proteomes" id="UP000321578"/>
    </source>
</evidence>
<protein>
    <submittedName>
        <fullName evidence="2">Uncharacterized protein</fullName>
    </submittedName>
</protein>
<reference evidence="2 3" key="1">
    <citation type="submission" date="2019-08" db="EMBL/GenBank/DDBJ databases">
        <title>Genomes of Subsaximicrobium wynnwilliamsii strains.</title>
        <authorList>
            <person name="Bowman J.P."/>
        </authorList>
    </citation>
    <scope>NUCLEOTIDE SEQUENCE [LARGE SCALE GENOMIC DNA]</scope>
    <source>
        <strain evidence="2 3">2-80-2</strain>
    </source>
</reference>
<accession>A0A5C6ZLA9</accession>
<gene>
    <name evidence="2" type="ORF">ESY86_08570</name>
</gene>
<dbReference type="EMBL" id="VORO01000007">
    <property type="protein sequence ID" value="TXD89427.1"/>
    <property type="molecule type" value="Genomic_DNA"/>
</dbReference>
<proteinExistence type="predicted"/>
<dbReference type="Proteomes" id="UP000321578">
    <property type="component" value="Unassembled WGS sequence"/>
</dbReference>
<dbReference type="OrthoDB" id="1139350at2"/>
<name>A0A5C6ZLA9_9FLAO</name>
<evidence type="ECO:0000256" key="1">
    <source>
        <dbReference type="SAM" id="Phobius"/>
    </source>
</evidence>
<keyword evidence="1" id="KW-1133">Transmembrane helix</keyword>
<dbReference type="AlphaFoldDB" id="A0A5C6ZLA9"/>
<organism evidence="2 3">
    <name type="scientific">Subsaximicrobium wynnwilliamsii</name>
    <dbReference type="NCBI Taxonomy" id="291179"/>
    <lineage>
        <taxon>Bacteria</taxon>
        <taxon>Pseudomonadati</taxon>
        <taxon>Bacteroidota</taxon>
        <taxon>Flavobacteriia</taxon>
        <taxon>Flavobacteriales</taxon>
        <taxon>Flavobacteriaceae</taxon>
        <taxon>Subsaximicrobium</taxon>
    </lineage>
</organism>
<evidence type="ECO:0000313" key="2">
    <source>
        <dbReference type="EMBL" id="TXD89427.1"/>
    </source>
</evidence>
<keyword evidence="1" id="KW-0472">Membrane</keyword>
<keyword evidence="1" id="KW-0812">Transmembrane</keyword>